<feature type="domain" description="Endonuclease/exonuclease/phosphatase" evidence="1">
    <location>
        <begin position="136"/>
        <end position="428"/>
    </location>
</feature>
<dbReference type="InterPro" id="IPR036691">
    <property type="entry name" value="Endo/exonu/phosph_ase_sf"/>
</dbReference>
<dbReference type="SUPFAM" id="SSF56219">
    <property type="entry name" value="DNase I-like"/>
    <property type="match status" value="1"/>
</dbReference>
<dbReference type="EMBL" id="OZ020108">
    <property type="protein sequence ID" value="CAK9260214.1"/>
    <property type="molecule type" value="Genomic_DNA"/>
</dbReference>
<dbReference type="PANTHER" id="PTHR12121">
    <property type="entry name" value="CARBON CATABOLITE REPRESSOR PROTEIN 4"/>
    <property type="match status" value="1"/>
</dbReference>
<protein>
    <recommendedName>
        <fullName evidence="1">Endonuclease/exonuclease/phosphatase domain-containing protein</fullName>
    </recommendedName>
</protein>
<gene>
    <name evidence="2" type="ORF">CSSPJE1EN1_LOCUS5692</name>
</gene>
<accession>A0ABP0W0C6</accession>
<evidence type="ECO:0000313" key="3">
    <source>
        <dbReference type="Proteomes" id="UP001497444"/>
    </source>
</evidence>
<dbReference type="InterPro" id="IPR005135">
    <property type="entry name" value="Endo/exonuclease/phosphatase"/>
</dbReference>
<evidence type="ECO:0000313" key="2">
    <source>
        <dbReference type="EMBL" id="CAK9260214.1"/>
    </source>
</evidence>
<dbReference type="PANTHER" id="PTHR12121:SF74">
    <property type="entry name" value="CARBON CATABOLITE REPRESSOR PROTEIN 4 HOMOLOG 5"/>
    <property type="match status" value="1"/>
</dbReference>
<dbReference type="Gene3D" id="3.60.10.10">
    <property type="entry name" value="Endonuclease/exonuclease/phosphatase"/>
    <property type="match status" value="1"/>
</dbReference>
<dbReference type="Proteomes" id="UP001497444">
    <property type="component" value="Chromosome 13"/>
</dbReference>
<evidence type="ECO:0000259" key="1">
    <source>
        <dbReference type="Pfam" id="PF03372"/>
    </source>
</evidence>
<dbReference type="Pfam" id="PF03372">
    <property type="entry name" value="Exo_endo_phos"/>
    <property type="match status" value="1"/>
</dbReference>
<sequence>MHMCRLNTFLLDIVRISHPQVSRTFQERPGTLLIQAFAQQQHMAGNSSQWSGVGPNFQQRGGVQEGHHRWWPLNKEGERFVRLRRSNDEYRYWLYAANPPPSKHERFTIVSYNILAVDNARAHWRELYYHIPSHVMQWNTRKRKLLQELGLWSPDIICLQEVDRYDDLNKRLQDMGFAGVYKGRTGTATDGCAIFWRPARFQLLHEENIEFRELDLRDNVAQLCVLQGGKNCVVVGNIHVLFNPKRGDVKLGQVRVLLEKAHSLSQEWGGAPVVIAGDFNSTPLSAVYHYISTSELDVSQLDRKQLSGQDDNDNCYTQPAQQLPISEVNRVCCWSPEELKAATGSEQQTVVRHDLLLQSSYAQIEGKAGSRDDMGEPLVTTYHRKFMGTVDYIWHTDGLFVVKVLDTLPVDVLERSHGLPSQKWGSDHLALACELAFMSG</sequence>
<reference evidence="2" key="1">
    <citation type="submission" date="2024-02" db="EMBL/GenBank/DDBJ databases">
        <authorList>
            <consortium name="ELIXIR-Norway"/>
            <consortium name="Elixir Norway"/>
        </authorList>
    </citation>
    <scope>NUCLEOTIDE SEQUENCE</scope>
</reference>
<proteinExistence type="predicted"/>
<keyword evidence="3" id="KW-1185">Reference proteome</keyword>
<dbReference type="InterPro" id="IPR050410">
    <property type="entry name" value="CCR4/nocturin_mRNA_transcr"/>
</dbReference>
<name>A0ABP0W0C6_9BRYO</name>
<organism evidence="2 3">
    <name type="scientific">Sphagnum jensenii</name>
    <dbReference type="NCBI Taxonomy" id="128206"/>
    <lineage>
        <taxon>Eukaryota</taxon>
        <taxon>Viridiplantae</taxon>
        <taxon>Streptophyta</taxon>
        <taxon>Embryophyta</taxon>
        <taxon>Bryophyta</taxon>
        <taxon>Sphagnophytina</taxon>
        <taxon>Sphagnopsida</taxon>
        <taxon>Sphagnales</taxon>
        <taxon>Sphagnaceae</taxon>
        <taxon>Sphagnum</taxon>
    </lineage>
</organism>